<accession>A0A6J7EV12</accession>
<feature type="region of interest" description="Disordered" evidence="1">
    <location>
        <begin position="1"/>
        <end position="41"/>
    </location>
</feature>
<gene>
    <name evidence="2" type="ORF">UFOPK3402_02058</name>
</gene>
<evidence type="ECO:0000313" key="2">
    <source>
        <dbReference type="EMBL" id="CAB4887512.1"/>
    </source>
</evidence>
<organism evidence="2">
    <name type="scientific">freshwater metagenome</name>
    <dbReference type="NCBI Taxonomy" id="449393"/>
    <lineage>
        <taxon>unclassified sequences</taxon>
        <taxon>metagenomes</taxon>
        <taxon>ecological metagenomes</taxon>
    </lineage>
</organism>
<name>A0A6J7EV12_9ZZZZ</name>
<reference evidence="2" key="1">
    <citation type="submission" date="2020-05" db="EMBL/GenBank/DDBJ databases">
        <authorList>
            <person name="Chiriac C."/>
            <person name="Salcher M."/>
            <person name="Ghai R."/>
            <person name="Kavagutti S V."/>
        </authorList>
    </citation>
    <scope>NUCLEOTIDE SEQUENCE</scope>
</reference>
<dbReference type="AlphaFoldDB" id="A0A6J7EV12"/>
<feature type="compositionally biased region" description="Basic and acidic residues" evidence="1">
    <location>
        <begin position="85"/>
        <end position="95"/>
    </location>
</feature>
<feature type="region of interest" description="Disordered" evidence="1">
    <location>
        <begin position="72"/>
        <end position="101"/>
    </location>
</feature>
<protein>
    <submittedName>
        <fullName evidence="2">Unannotated protein</fullName>
    </submittedName>
</protein>
<proteinExistence type="predicted"/>
<evidence type="ECO:0000256" key="1">
    <source>
        <dbReference type="SAM" id="MobiDB-lite"/>
    </source>
</evidence>
<sequence length="101" mass="10869">MGRRQHDADIGAESVGEVSHGRCGNNAQKGDVDASARKPSDDCRLKELTARPAITADERGWSMSRECAHVREDVGSSHGKIKSKLGREIAIREPADSVGTE</sequence>
<feature type="compositionally biased region" description="Basic and acidic residues" evidence="1">
    <location>
        <begin position="30"/>
        <end position="41"/>
    </location>
</feature>
<dbReference type="EMBL" id="CAFBLS010000351">
    <property type="protein sequence ID" value="CAB4887512.1"/>
    <property type="molecule type" value="Genomic_DNA"/>
</dbReference>